<name>A0A1Q2HTI3_9CORY</name>
<organism evidence="3 4">
    <name type="scientific">Corynebacterium glaucum</name>
    <dbReference type="NCBI Taxonomy" id="187491"/>
    <lineage>
        <taxon>Bacteria</taxon>
        <taxon>Bacillati</taxon>
        <taxon>Actinomycetota</taxon>
        <taxon>Actinomycetes</taxon>
        <taxon>Mycobacteriales</taxon>
        <taxon>Corynebacteriaceae</taxon>
        <taxon>Corynebacterium</taxon>
    </lineage>
</organism>
<dbReference type="KEGG" id="cgv:CGLAU_00780"/>
<dbReference type="AlphaFoldDB" id="A0A1Q2HTI3"/>
<dbReference type="EMBL" id="CP019688">
    <property type="protein sequence ID" value="AQQ14151.1"/>
    <property type="molecule type" value="Genomic_DNA"/>
</dbReference>
<feature type="compositionally biased region" description="Low complexity" evidence="1">
    <location>
        <begin position="32"/>
        <end position="46"/>
    </location>
</feature>
<proteinExistence type="predicted"/>
<evidence type="ECO:0000256" key="2">
    <source>
        <dbReference type="SAM" id="Phobius"/>
    </source>
</evidence>
<feature type="transmembrane region" description="Helical" evidence="2">
    <location>
        <begin position="445"/>
        <end position="466"/>
    </location>
</feature>
<keyword evidence="2" id="KW-1133">Transmembrane helix</keyword>
<dbReference type="Proteomes" id="UP000217209">
    <property type="component" value="Chromosome"/>
</dbReference>
<feature type="transmembrane region" description="Helical" evidence="2">
    <location>
        <begin position="388"/>
        <end position="408"/>
    </location>
</feature>
<feature type="transmembrane region" description="Helical" evidence="2">
    <location>
        <begin position="360"/>
        <end position="381"/>
    </location>
</feature>
<protein>
    <submittedName>
        <fullName evidence="3">Uncharacterized protein</fullName>
    </submittedName>
</protein>
<dbReference type="OrthoDB" id="4426125at2"/>
<sequence length="478" mass="47741" precursor="true">MKWQIWVAVIALVVGALLPMSPASTWTRADADASAAAGAPQGSRGPDGLDNARRATSDAASQLSLLTAGTSQLVEGVGEFDKGKQSLVDALSSAETGSRELSNGMVQLQAGTGQLATGATQVADTIGGVVDQVAGFDAVRGQVVASIDRALEGTKGSKDRDVVEARKALEGLRSQAVTAEIPPDALVQMNQLRDGSRELANQLSVPGYAYHDGVYTATNGAAELAKGLKEMNENSGEIVDGIEELTAGAERIDEMAKKSSEKVSAVRAALPVAPAAAANGQTANGQGAEAEQVQVSSLSPVAAMLIAALLTLGGVALAGAAMALSRRNFAVFAGGAVLLALASWILVVVLGAGFDAGQLAIAGLALLLGAFAAAGLPAALASAFGAPAGFGVASALALVQVGLVGWVWRTAAAAPVAGAWLTASSAAPMHWTTAALSANGNNGSLSALISSLLLSLVLATAGLAAIDARTRRGDGHDL</sequence>
<dbReference type="NCBIfam" id="TIGR03057">
    <property type="entry name" value="xxxLxxG_by_4"/>
    <property type="match status" value="1"/>
</dbReference>
<dbReference type="RefSeq" id="WP_095659044.1">
    <property type="nucleotide sequence ID" value="NZ_BAAAKB010000015.1"/>
</dbReference>
<gene>
    <name evidence="3" type="ORF">CGLAU_00780</name>
</gene>
<feature type="transmembrane region" description="Helical" evidence="2">
    <location>
        <begin position="301"/>
        <end position="324"/>
    </location>
</feature>
<keyword evidence="2" id="KW-0812">Transmembrane</keyword>
<evidence type="ECO:0000313" key="4">
    <source>
        <dbReference type="Proteomes" id="UP000217209"/>
    </source>
</evidence>
<feature type="transmembrane region" description="Helical" evidence="2">
    <location>
        <begin position="331"/>
        <end position="354"/>
    </location>
</feature>
<keyword evidence="2" id="KW-0472">Membrane</keyword>
<evidence type="ECO:0000313" key="3">
    <source>
        <dbReference type="EMBL" id="AQQ14151.1"/>
    </source>
</evidence>
<accession>A0A1Q2HTI3</accession>
<dbReference type="InterPro" id="IPR023908">
    <property type="entry name" value="xxxLxxG_rpt"/>
</dbReference>
<keyword evidence="4" id="KW-1185">Reference proteome</keyword>
<reference evidence="3 4" key="1">
    <citation type="submission" date="2016-12" db="EMBL/GenBank/DDBJ databases">
        <authorList>
            <person name="Song W.-J."/>
            <person name="Kurnit D.M."/>
        </authorList>
    </citation>
    <scope>NUCLEOTIDE SEQUENCE [LARGE SCALE GENOMIC DNA]</scope>
    <source>
        <strain evidence="3 4">DSM 30827</strain>
    </source>
</reference>
<evidence type="ECO:0000256" key="1">
    <source>
        <dbReference type="SAM" id="MobiDB-lite"/>
    </source>
</evidence>
<feature type="region of interest" description="Disordered" evidence="1">
    <location>
        <begin position="32"/>
        <end position="53"/>
    </location>
</feature>